<reference evidence="9 10" key="2">
    <citation type="journal article" date="2011" name="J. Bacteriol.">
        <title>Complete genome sequence of the anaerobic, halophilic alkalithermophile Natranaerobius thermophilus JW/NM-WN-LF.</title>
        <authorList>
            <person name="Zhao B."/>
            <person name="Mesbah N.M."/>
            <person name="Dalin E."/>
            <person name="Goodwin L."/>
            <person name="Nolan M."/>
            <person name="Pitluck S."/>
            <person name="Chertkov O."/>
            <person name="Brettin T.S."/>
            <person name="Han J."/>
            <person name="Larimer F.W."/>
            <person name="Land M.L."/>
            <person name="Hauser L."/>
            <person name="Kyrpides N."/>
            <person name="Wiegel J."/>
        </authorList>
    </citation>
    <scope>NUCLEOTIDE SEQUENCE [LARGE SCALE GENOMIC DNA]</scope>
    <source>
        <strain evidence="10">ATCC BAA-1301 / DSM 18059 / JW/NM-WN-LF</strain>
    </source>
</reference>
<feature type="binding site" evidence="5 7">
    <location>
        <position position="315"/>
    </location>
    <ligand>
        <name>substrate</name>
    </ligand>
</feature>
<dbReference type="FunFam" id="2.40.37.10:FF:000006">
    <property type="entry name" value="Alanine racemase"/>
    <property type="match status" value="1"/>
</dbReference>
<evidence type="ECO:0000256" key="3">
    <source>
        <dbReference type="ARBA" id="ARBA00022898"/>
    </source>
</evidence>
<organism evidence="9 10">
    <name type="scientific">Natranaerobius thermophilus (strain ATCC BAA-1301 / DSM 18059 / JW/NM-WN-LF)</name>
    <dbReference type="NCBI Taxonomy" id="457570"/>
    <lineage>
        <taxon>Bacteria</taxon>
        <taxon>Bacillati</taxon>
        <taxon>Bacillota</taxon>
        <taxon>Clostridia</taxon>
        <taxon>Natranaerobiales</taxon>
        <taxon>Natranaerobiaceae</taxon>
        <taxon>Natranaerobius</taxon>
    </lineage>
</organism>
<dbReference type="CDD" id="cd00430">
    <property type="entry name" value="PLPDE_III_AR"/>
    <property type="match status" value="1"/>
</dbReference>
<feature type="binding site" evidence="5 7">
    <location>
        <position position="138"/>
    </location>
    <ligand>
        <name>substrate</name>
    </ligand>
</feature>
<keyword evidence="4 5" id="KW-0413">Isomerase</keyword>
<dbReference type="KEGG" id="nth:Nther_0307"/>
<dbReference type="SUPFAM" id="SSF50621">
    <property type="entry name" value="Alanine racemase C-terminal domain-like"/>
    <property type="match status" value="1"/>
</dbReference>
<dbReference type="Gene3D" id="3.20.20.10">
    <property type="entry name" value="Alanine racemase"/>
    <property type="match status" value="1"/>
</dbReference>
<dbReference type="InterPro" id="IPR029066">
    <property type="entry name" value="PLP-binding_barrel"/>
</dbReference>
<comment type="function">
    <text evidence="5">Catalyzes the interconversion of L-alanine and D-alanine. May also act on other amino acids.</text>
</comment>
<dbReference type="SMART" id="SM01005">
    <property type="entry name" value="Ala_racemase_C"/>
    <property type="match status" value="1"/>
</dbReference>
<comment type="cofactor">
    <cofactor evidence="2 5 6">
        <name>pyridoxal 5'-phosphate</name>
        <dbReference type="ChEBI" id="CHEBI:597326"/>
    </cofactor>
</comment>
<dbReference type="GO" id="GO:0005829">
    <property type="term" value="C:cytosol"/>
    <property type="evidence" value="ECO:0007669"/>
    <property type="project" value="TreeGrafter"/>
</dbReference>
<dbReference type="InterPro" id="IPR009006">
    <property type="entry name" value="Ala_racemase/Decarboxylase_C"/>
</dbReference>
<keyword evidence="3 5" id="KW-0663">Pyridoxal phosphate</keyword>
<dbReference type="OrthoDB" id="9813814at2"/>
<dbReference type="AlphaFoldDB" id="B2A571"/>
<evidence type="ECO:0000259" key="8">
    <source>
        <dbReference type="SMART" id="SM01005"/>
    </source>
</evidence>
<dbReference type="PRINTS" id="PR00992">
    <property type="entry name" value="ALARACEMASE"/>
</dbReference>
<dbReference type="FunCoup" id="B2A571">
    <property type="interactions" value="263"/>
</dbReference>
<dbReference type="PANTHER" id="PTHR30511:SF0">
    <property type="entry name" value="ALANINE RACEMASE, CATABOLIC-RELATED"/>
    <property type="match status" value="1"/>
</dbReference>
<name>B2A571_NATTJ</name>
<dbReference type="UniPathway" id="UPA00042">
    <property type="reaction ID" value="UER00497"/>
</dbReference>
<evidence type="ECO:0000313" key="10">
    <source>
        <dbReference type="Proteomes" id="UP000001683"/>
    </source>
</evidence>
<dbReference type="FunFam" id="3.20.20.10:FF:000002">
    <property type="entry name" value="Alanine racemase"/>
    <property type="match status" value="1"/>
</dbReference>
<dbReference type="PROSITE" id="PS00395">
    <property type="entry name" value="ALANINE_RACEMASE"/>
    <property type="match status" value="1"/>
</dbReference>
<evidence type="ECO:0000256" key="4">
    <source>
        <dbReference type="ARBA" id="ARBA00023235"/>
    </source>
</evidence>
<gene>
    <name evidence="9" type="ordered locus">Nther_0307</name>
</gene>
<accession>B2A571</accession>
<comment type="similarity">
    <text evidence="5">Belongs to the alanine racemase family.</text>
</comment>
<evidence type="ECO:0000256" key="6">
    <source>
        <dbReference type="PIRSR" id="PIRSR600821-50"/>
    </source>
</evidence>
<dbReference type="SUPFAM" id="SSF51419">
    <property type="entry name" value="PLP-binding barrel"/>
    <property type="match status" value="1"/>
</dbReference>
<feature type="domain" description="Alanine racemase C-terminal" evidence="8">
    <location>
        <begin position="246"/>
        <end position="374"/>
    </location>
</feature>
<feature type="modified residue" description="N6-(pyridoxal phosphate)lysine" evidence="5 6">
    <location>
        <position position="40"/>
    </location>
</feature>
<dbReference type="HOGENOM" id="CLU_028393_2_2_9"/>
<dbReference type="InParanoid" id="B2A571"/>
<dbReference type="GO" id="GO:0009252">
    <property type="term" value="P:peptidoglycan biosynthetic process"/>
    <property type="evidence" value="ECO:0007669"/>
    <property type="project" value="TreeGrafter"/>
</dbReference>
<dbReference type="PANTHER" id="PTHR30511">
    <property type="entry name" value="ALANINE RACEMASE"/>
    <property type="match status" value="1"/>
</dbReference>
<dbReference type="InterPro" id="IPR001608">
    <property type="entry name" value="Ala_racemase_N"/>
</dbReference>
<reference evidence="9 10" key="1">
    <citation type="submission" date="2008-04" db="EMBL/GenBank/DDBJ databases">
        <title>Complete sequence of chromosome of Natranaerobius thermophilus JW/NM-WN-LF.</title>
        <authorList>
            <consortium name="US DOE Joint Genome Institute"/>
            <person name="Copeland A."/>
            <person name="Lucas S."/>
            <person name="Lapidus A."/>
            <person name="Glavina del Rio T."/>
            <person name="Dalin E."/>
            <person name="Tice H."/>
            <person name="Bruce D."/>
            <person name="Goodwin L."/>
            <person name="Pitluck S."/>
            <person name="Chertkov O."/>
            <person name="Brettin T."/>
            <person name="Detter J.C."/>
            <person name="Han C."/>
            <person name="Kuske C.R."/>
            <person name="Schmutz J."/>
            <person name="Larimer F."/>
            <person name="Land M."/>
            <person name="Hauser L."/>
            <person name="Kyrpides N."/>
            <person name="Lykidis A."/>
            <person name="Mesbah N.M."/>
            <person name="Wiegel J."/>
        </authorList>
    </citation>
    <scope>NUCLEOTIDE SEQUENCE [LARGE SCALE GENOMIC DNA]</scope>
    <source>
        <strain evidence="10">ATCC BAA-1301 / DSM 18059 / JW/NM-WN-LF</strain>
    </source>
</reference>
<dbReference type="Pfam" id="PF00842">
    <property type="entry name" value="Ala_racemase_C"/>
    <property type="match status" value="1"/>
</dbReference>
<dbReference type="InterPro" id="IPR011079">
    <property type="entry name" value="Ala_racemase_C"/>
</dbReference>
<dbReference type="GO" id="GO:0030170">
    <property type="term" value="F:pyridoxal phosphate binding"/>
    <property type="evidence" value="ECO:0007669"/>
    <property type="project" value="UniProtKB-UniRule"/>
</dbReference>
<dbReference type="InterPro" id="IPR000821">
    <property type="entry name" value="Ala_racemase"/>
</dbReference>
<dbReference type="Gene3D" id="2.40.37.10">
    <property type="entry name" value="Lyase, Ornithine Decarboxylase, Chain A, domain 1"/>
    <property type="match status" value="1"/>
</dbReference>
<dbReference type="GO" id="GO:0008784">
    <property type="term" value="F:alanine racemase activity"/>
    <property type="evidence" value="ECO:0007669"/>
    <property type="project" value="UniProtKB-UniRule"/>
</dbReference>
<evidence type="ECO:0000313" key="9">
    <source>
        <dbReference type="EMBL" id="ACB83905.1"/>
    </source>
</evidence>
<dbReference type="EC" id="5.1.1.1" evidence="5"/>
<keyword evidence="10" id="KW-1185">Reference proteome</keyword>
<dbReference type="eggNOG" id="COG0787">
    <property type="taxonomic scope" value="Bacteria"/>
</dbReference>
<dbReference type="GO" id="GO:0030632">
    <property type="term" value="P:D-alanine biosynthetic process"/>
    <property type="evidence" value="ECO:0007669"/>
    <property type="project" value="UniProtKB-UniRule"/>
</dbReference>
<dbReference type="STRING" id="457570.Nther_0307"/>
<sequence length="390" mass="43000">MSESIPVRPTFSEINLDNLSYNFNRIREHVNNKKIMGIIKADGYGHGAVEIAEELLNQGVDYLGVAILDEAVELRKAGIAAPILILGYTPVEHVDVCLKYGITPTIYTYEMAEALSQTARKMGKTAFVHVKIDTGMGRIGIAPENSAEFVKNISKLPSLEVEGVFTHFSVADEEDKTYTQQQINSFEKALKMLEDEGIEIPLKHAANSPATIDLPDAYFDMVRVGLALFGLYPSPHMKEKISLKPVMSLKTQVSHVKQVPKGTSISYGRKFITEDESIIGTLPVGYADGFTRLLSNIGEVIVNGKRVPIVGAICMDQCMFLGDDVPEIGIGDEVVIIGEQDGTQITVEDIADKLGTINYEIVTMVDKRVPRLYLKNGKLIKKKSLNSKMY</sequence>
<dbReference type="HAMAP" id="MF_01201">
    <property type="entry name" value="Ala_racemase"/>
    <property type="match status" value="1"/>
</dbReference>
<protein>
    <recommendedName>
        <fullName evidence="5">Alanine racemase</fullName>
        <ecNumber evidence="5">5.1.1.1</ecNumber>
    </recommendedName>
</protein>
<dbReference type="NCBIfam" id="TIGR00492">
    <property type="entry name" value="alr"/>
    <property type="match status" value="1"/>
</dbReference>
<dbReference type="EMBL" id="CP001034">
    <property type="protein sequence ID" value="ACB83905.1"/>
    <property type="molecule type" value="Genomic_DNA"/>
</dbReference>
<dbReference type="Proteomes" id="UP000001683">
    <property type="component" value="Chromosome"/>
</dbReference>
<dbReference type="Pfam" id="PF01168">
    <property type="entry name" value="Ala_racemase_N"/>
    <property type="match status" value="1"/>
</dbReference>
<comment type="pathway">
    <text evidence="5">Amino-acid biosynthesis; D-alanine biosynthesis; D-alanine from L-alanine: step 1/1.</text>
</comment>
<feature type="active site" description="Proton acceptor; specific for D-alanine" evidence="5">
    <location>
        <position position="40"/>
    </location>
</feature>
<evidence type="ECO:0000256" key="7">
    <source>
        <dbReference type="PIRSR" id="PIRSR600821-52"/>
    </source>
</evidence>
<feature type="active site" description="Proton acceptor; specific for L-alanine" evidence="5">
    <location>
        <position position="267"/>
    </location>
</feature>
<evidence type="ECO:0000256" key="1">
    <source>
        <dbReference type="ARBA" id="ARBA00000316"/>
    </source>
</evidence>
<dbReference type="InterPro" id="IPR020622">
    <property type="entry name" value="Ala_racemase_pyridoxalP-BS"/>
</dbReference>
<dbReference type="RefSeq" id="WP_012446793.1">
    <property type="nucleotide sequence ID" value="NC_010718.1"/>
</dbReference>
<evidence type="ECO:0000256" key="5">
    <source>
        <dbReference type="HAMAP-Rule" id="MF_01201"/>
    </source>
</evidence>
<proteinExistence type="inferred from homology"/>
<comment type="catalytic activity">
    <reaction evidence="1 5">
        <text>L-alanine = D-alanine</text>
        <dbReference type="Rhea" id="RHEA:20249"/>
        <dbReference type="ChEBI" id="CHEBI:57416"/>
        <dbReference type="ChEBI" id="CHEBI:57972"/>
        <dbReference type="EC" id="5.1.1.1"/>
    </reaction>
</comment>
<evidence type="ECO:0000256" key="2">
    <source>
        <dbReference type="ARBA" id="ARBA00001933"/>
    </source>
</evidence>